<dbReference type="EMBL" id="CZKA01000007">
    <property type="protein sequence ID" value="CUR54361.1"/>
    <property type="molecule type" value="Genomic_DNA"/>
</dbReference>
<accession>A0A2P2BX75</accession>
<gene>
    <name evidence="1" type="ORF">NOCA2150103</name>
</gene>
<reference evidence="1" key="1">
    <citation type="submission" date="2015-08" db="EMBL/GenBank/DDBJ databases">
        <authorList>
            <person name="Babu N.S."/>
            <person name="Beckwith C.J."/>
            <person name="Beseler K.G."/>
            <person name="Brison A."/>
            <person name="Carone J.V."/>
            <person name="Caskin T.P."/>
            <person name="Diamond M."/>
            <person name="Durham M.E."/>
            <person name="Foxe J.M."/>
            <person name="Go M."/>
            <person name="Henderson B.A."/>
            <person name="Jones I.B."/>
            <person name="McGettigan J.A."/>
            <person name="Micheletti S.J."/>
            <person name="Nasrallah M.E."/>
            <person name="Ortiz D."/>
            <person name="Piller C.R."/>
            <person name="Privatt S.R."/>
            <person name="Schneider S.L."/>
            <person name="Sharp S."/>
            <person name="Smith T.C."/>
            <person name="Stanton J.D."/>
            <person name="Ullery H.E."/>
            <person name="Wilson R.J."/>
            <person name="Serrano M.G."/>
            <person name="Buck G."/>
            <person name="Lee V."/>
            <person name="Wang Y."/>
            <person name="Carvalho R."/>
            <person name="Voegtly L."/>
            <person name="Shi R."/>
            <person name="Duckworth R."/>
            <person name="Johnson A."/>
            <person name="Loviza R."/>
            <person name="Walstead R."/>
            <person name="Shah Z."/>
            <person name="Kiflezghi M."/>
            <person name="Wade K."/>
            <person name="Ball S.L."/>
            <person name="Bradley K.W."/>
            <person name="Asai D.J."/>
            <person name="Bowman C.A."/>
            <person name="Russell D.A."/>
            <person name="Pope W.H."/>
            <person name="Jacobs-Sera D."/>
            <person name="Hendrix R.W."/>
            <person name="Hatfull G.F."/>
        </authorList>
    </citation>
    <scope>NUCLEOTIDE SEQUENCE</scope>
</reference>
<protein>
    <submittedName>
        <fullName evidence="1">Putative ATP/GTP-binding protein</fullName>
    </submittedName>
</protein>
<evidence type="ECO:0000313" key="1">
    <source>
        <dbReference type="EMBL" id="CUR54361.1"/>
    </source>
</evidence>
<dbReference type="AlphaFoldDB" id="A0A2P2BX75"/>
<sequence length="316" mass="33372">MRRLLTYGFLLSLVSAGLLFVATGTSHADTVCQVTDPLTGECFIWVEVPGNPGDPGDDGPEDTGSGKACYWDPGKQGLSRPPAGPVPCTSEYGYWSNNYNCYISAADPQPPAGDPSWQGHEPGDGAVYVCFQPQTDIDIRIWSQDPPPGADTGPTPREVAQMAISQMNLRAIDIGITPEPGADDVGIVGMPVWLWVKNPDSHSYGPITESASAGGITVTATARVEDITWDMGDGSQVTCRSAGTPYEPSYGRQASPDCGHTYLKSSSTESGGKYTVTAASDWVITWIGAGQTGTIRLNGLQRSVQVAVGEAQVLVQ</sequence>
<name>A0A2P2BX75_9ZZZZ</name>
<organism evidence="1">
    <name type="scientific">metagenome</name>
    <dbReference type="NCBI Taxonomy" id="256318"/>
    <lineage>
        <taxon>unclassified sequences</taxon>
        <taxon>metagenomes</taxon>
    </lineage>
</organism>
<proteinExistence type="predicted"/>